<keyword evidence="4" id="KW-0325">Glycoprotein</keyword>
<name>B3MLY4_DROAN</name>
<evidence type="ECO:0000256" key="3">
    <source>
        <dbReference type="ARBA" id="ARBA00023157"/>
    </source>
</evidence>
<evidence type="ECO:0000256" key="4">
    <source>
        <dbReference type="ARBA" id="ARBA00023180"/>
    </source>
</evidence>
<dbReference type="AlphaFoldDB" id="B3MLY4"/>
<feature type="compositionally biased region" description="Basic and acidic residues" evidence="5">
    <location>
        <begin position="1042"/>
        <end position="1057"/>
    </location>
</feature>
<dbReference type="GO" id="GO:0008045">
    <property type="term" value="P:motor neuron axon guidance"/>
    <property type="evidence" value="ECO:0007669"/>
    <property type="project" value="EnsemblMetazoa"/>
</dbReference>
<keyword evidence="3" id="KW-1015">Disulfide bond</keyword>
<dbReference type="Gene3D" id="3.40.50.1820">
    <property type="entry name" value="alpha/beta hydrolase"/>
    <property type="match status" value="1"/>
</dbReference>
<keyword evidence="9" id="KW-1185">Reference proteome</keyword>
<protein>
    <recommendedName>
        <fullName evidence="7">Carboxylesterase type B domain-containing protein</fullName>
    </recommendedName>
</protein>
<dbReference type="GO" id="GO:0042381">
    <property type="term" value="P:hemolymph coagulation"/>
    <property type="evidence" value="ECO:0007669"/>
    <property type="project" value="EnsemblMetazoa"/>
</dbReference>
<dbReference type="SUPFAM" id="SSF53474">
    <property type="entry name" value="alpha/beta-Hydrolases"/>
    <property type="match status" value="1"/>
</dbReference>
<dbReference type="InterPro" id="IPR002018">
    <property type="entry name" value="CarbesteraseB"/>
</dbReference>
<dbReference type="FunCoup" id="B3MLY4">
    <property type="interactions" value="2"/>
</dbReference>
<dbReference type="Proteomes" id="UP000007801">
    <property type="component" value="Unassembled WGS sequence"/>
</dbReference>
<accession>B3MLY4</accession>
<evidence type="ECO:0000313" key="9">
    <source>
        <dbReference type="Proteomes" id="UP000007801"/>
    </source>
</evidence>
<sequence length="1164" mass="136288">MKPLYFVLALCVAQSCALYRGKRGSDYDDDYSDEEESWQPDRVKKEPWKVRHTPPVRVQQDISSQQAPQYAQDSRDVVVQAPEVGEIVGVRGYKSNANGLINAFLGIRYGKVGSGLSRFQAAQPTGYQGRVNANVKSPNCAQFPELQRLRESEARGENVDDCLTLDIYAPEHASNLPVLVFVHGEMLFDGGSEEAQPDYVLEKDVVLVSINYRLAPFGFLSALSDELPGNVALSDLHLALEWLQKNLESFGGNPSQVTLLGQAGGATLAHALSLSGRATGLFQQLVLQSGTALNPYLIDERPLDTLDTFASFAGCPTAANTRSLAPLYDCLGSLPTSNLVAAFEQLFNRNEAIGLSSLGGFKLVVGDPLGYLPKPPVALAANASNALPMIVGATKDASAFILSRFYNQIEHVRSYNVSDYIDVVLRHLAPPSEHQIWKQWALREIFSPDQVRTVNSISVSQGLLELSNMILYRAPVIYSIRNSYRNAPVYLYNFAYRGEHHRFEHVKSPLPFAVDASLSDDNVYVFPYPVETSQLNAVDRSLSRALVTMWVNFATTGVPNPNFGVWPRASSEYGPVLRFSNSRENMLELDPHFGEGINIPNLYSNYFNTTSKTTPAVIPVFTTTTTTTTTTRPYVHNPYNNWNRQIQQTGPSRDAAEEERRKQEFREYQRRQEEERRREYQLRLQQRQEQLQRESLEREKKLQEQREQQQREQELQEQQREQQQREQQRREQQWREQQQREQQWREQQEREQQERQYGDVNRDPYTVTYDAYGREITPNSAEQERQKQEREQLEREEQQREQQRREYEERLEQDRQQREREQQEREQQERVQPEGQYQPEENTEDGRQAYPSYEDYLKSQQEEQSPESDPESNYAEEQQREQERLEQERQLREREHREYEERLEQERQQREREQQEREEQGGQHQPEENPEDGRDAYPTYEDYVRAQQGEQSPESDPDRNYAQEQQREQERLEQERQLREQEHRQYEERLQREREQQEREQEQPQGQPDNDLSRYPSYDEYLRSQQEGRPSDSDSDPNYDEEQAREQQRRDQLRQEQEQEYGPSGGYPEESDDQDQEYQPNVDPKNDPSNYATYEDYVKAQLKLREEEEERDRALREEEERQFAQAEAEQEAARQSQPTSIVFRRFLNAPRHIKVIHRQQGRRH</sequence>
<feature type="chain" id="PRO_5002790507" description="Carboxylesterase type B domain-containing protein" evidence="6">
    <location>
        <begin position="18"/>
        <end position="1164"/>
    </location>
</feature>
<evidence type="ECO:0000259" key="7">
    <source>
        <dbReference type="Pfam" id="PF00135"/>
    </source>
</evidence>
<dbReference type="PROSITE" id="PS51257">
    <property type="entry name" value="PROKAR_LIPOPROTEIN"/>
    <property type="match status" value="1"/>
</dbReference>
<dbReference type="GO" id="GO:0031983">
    <property type="term" value="C:vesicle lumen"/>
    <property type="evidence" value="ECO:0007669"/>
    <property type="project" value="EnsemblMetazoa"/>
</dbReference>
<feature type="region of interest" description="Disordered" evidence="5">
    <location>
        <begin position="746"/>
        <end position="1141"/>
    </location>
</feature>
<evidence type="ECO:0000256" key="2">
    <source>
        <dbReference type="ARBA" id="ARBA00022525"/>
    </source>
</evidence>
<dbReference type="GO" id="GO:0005604">
    <property type="term" value="C:basement membrane"/>
    <property type="evidence" value="ECO:0007669"/>
    <property type="project" value="EnsemblMetazoa"/>
</dbReference>
<feature type="compositionally biased region" description="Acidic residues" evidence="5">
    <location>
        <begin position="27"/>
        <end position="38"/>
    </location>
</feature>
<feature type="compositionally biased region" description="Basic and acidic residues" evidence="5">
    <location>
        <begin position="746"/>
        <end position="762"/>
    </location>
</feature>
<dbReference type="PROSITE" id="PS00941">
    <property type="entry name" value="CARBOXYLESTERASE_B_2"/>
    <property type="match status" value="1"/>
</dbReference>
<dbReference type="InterPro" id="IPR019819">
    <property type="entry name" value="Carboxylesterase_B_CS"/>
</dbReference>
<proteinExistence type="predicted"/>
<dbReference type="GeneID" id="6498346"/>
<dbReference type="Pfam" id="PF00135">
    <property type="entry name" value="COesterase"/>
    <property type="match status" value="1"/>
</dbReference>
<dbReference type="OMA" id="MILYRAP"/>
<dbReference type="PhylomeDB" id="B3MLY4"/>
<dbReference type="OrthoDB" id="3200163at2759"/>
<keyword evidence="6" id="KW-0732">Signal</keyword>
<dbReference type="GO" id="GO:0005615">
    <property type="term" value="C:extracellular space"/>
    <property type="evidence" value="ECO:0007669"/>
    <property type="project" value="EnsemblMetazoa"/>
</dbReference>
<evidence type="ECO:0000256" key="1">
    <source>
        <dbReference type="ARBA" id="ARBA00004613"/>
    </source>
</evidence>
<feature type="compositionally biased region" description="Basic and acidic residues" evidence="5">
    <location>
        <begin position="782"/>
        <end position="832"/>
    </location>
</feature>
<dbReference type="PANTHER" id="PTHR43142:SF12">
    <property type="entry name" value="CARBOXYLESTERASE TYPE B DOMAIN-CONTAINING PROTEIN-RELATED"/>
    <property type="match status" value="1"/>
</dbReference>
<dbReference type="HOGENOM" id="CLU_295824_0_0_1"/>
<dbReference type="STRING" id="7217.B3MLY4"/>
<feature type="region of interest" description="Disordered" evidence="5">
    <location>
        <begin position="628"/>
        <end position="675"/>
    </location>
</feature>
<dbReference type="KEGG" id="dan:6498346"/>
<dbReference type="PANTHER" id="PTHR43142">
    <property type="entry name" value="CARBOXYLIC ESTER HYDROLASE"/>
    <property type="match status" value="1"/>
</dbReference>
<feature type="domain" description="Carboxylesterase type B" evidence="7">
    <location>
        <begin position="78"/>
        <end position="584"/>
    </location>
</feature>
<feature type="compositionally biased region" description="Basic and acidic residues" evidence="5">
    <location>
        <begin position="877"/>
        <end position="935"/>
    </location>
</feature>
<comment type="subcellular location">
    <subcellularLocation>
        <location evidence="1">Secreted</location>
    </subcellularLocation>
</comment>
<dbReference type="InParanoid" id="B3MLY4"/>
<keyword evidence="2" id="KW-0964">Secreted</keyword>
<dbReference type="InterPro" id="IPR029058">
    <property type="entry name" value="AB_hydrolase_fold"/>
</dbReference>
<feature type="compositionally biased region" description="Polar residues" evidence="5">
    <location>
        <begin position="638"/>
        <end position="651"/>
    </location>
</feature>
<gene>
    <name evidence="8" type="primary">Dana\GF15538</name>
    <name evidence="8" type="synonym">dana_GLEANR_16304</name>
    <name evidence="8" type="ORF">GF15538</name>
</gene>
<feature type="compositionally biased region" description="Basic and acidic residues" evidence="5">
    <location>
        <begin position="654"/>
        <end position="675"/>
    </location>
</feature>
<feature type="compositionally biased region" description="Basic and acidic residues" evidence="5">
    <location>
        <begin position="1103"/>
        <end position="1122"/>
    </location>
</feature>
<dbReference type="ESTHER" id="droan-b3mly4">
    <property type="family name" value="Glutactin"/>
</dbReference>
<dbReference type="EMBL" id="CH902620">
    <property type="protein sequence ID" value="EDV31812.1"/>
    <property type="molecule type" value="Genomic_DNA"/>
</dbReference>
<feature type="region of interest" description="Disordered" evidence="5">
    <location>
        <begin position="25"/>
        <end position="47"/>
    </location>
</feature>
<dbReference type="eggNOG" id="KOG1516">
    <property type="taxonomic scope" value="Eukaryota"/>
</dbReference>
<evidence type="ECO:0000256" key="5">
    <source>
        <dbReference type="SAM" id="MobiDB-lite"/>
    </source>
</evidence>
<feature type="signal peptide" evidence="6">
    <location>
        <begin position="1"/>
        <end position="17"/>
    </location>
</feature>
<evidence type="ECO:0000256" key="6">
    <source>
        <dbReference type="SAM" id="SignalP"/>
    </source>
</evidence>
<dbReference type="GO" id="GO:0016201">
    <property type="term" value="P:synaptic target inhibition"/>
    <property type="evidence" value="ECO:0007669"/>
    <property type="project" value="EnsemblMetazoa"/>
</dbReference>
<evidence type="ECO:0000313" key="8">
    <source>
        <dbReference type="EMBL" id="EDV31812.1"/>
    </source>
</evidence>
<feature type="compositionally biased region" description="Basic and acidic residues" evidence="5">
    <location>
        <begin position="956"/>
        <end position="1002"/>
    </location>
</feature>
<reference evidence="8 9" key="1">
    <citation type="journal article" date="2007" name="Nature">
        <title>Evolution of genes and genomes on the Drosophila phylogeny.</title>
        <authorList>
            <consortium name="Drosophila 12 Genomes Consortium"/>
            <person name="Clark A.G."/>
            <person name="Eisen M.B."/>
            <person name="Smith D.R."/>
            <person name="Bergman C.M."/>
            <person name="Oliver B."/>
            <person name="Markow T.A."/>
            <person name="Kaufman T.C."/>
            <person name="Kellis M."/>
            <person name="Gelbart W."/>
            <person name="Iyer V.N."/>
            <person name="Pollard D.A."/>
            <person name="Sackton T.B."/>
            <person name="Larracuente A.M."/>
            <person name="Singh N.D."/>
            <person name="Abad J.P."/>
            <person name="Abt D.N."/>
            <person name="Adryan B."/>
            <person name="Aguade M."/>
            <person name="Akashi H."/>
            <person name="Anderson W.W."/>
            <person name="Aquadro C.F."/>
            <person name="Ardell D.H."/>
            <person name="Arguello R."/>
            <person name="Artieri C.G."/>
            <person name="Barbash D.A."/>
            <person name="Barker D."/>
            <person name="Barsanti P."/>
            <person name="Batterham P."/>
            <person name="Batzoglou S."/>
            <person name="Begun D."/>
            <person name="Bhutkar A."/>
            <person name="Blanco E."/>
            <person name="Bosak S.A."/>
            <person name="Bradley R.K."/>
            <person name="Brand A.D."/>
            <person name="Brent M.R."/>
            <person name="Brooks A.N."/>
            <person name="Brown R.H."/>
            <person name="Butlin R.K."/>
            <person name="Caggese C."/>
            <person name="Calvi B.R."/>
            <person name="Bernardo de Carvalho A."/>
            <person name="Caspi A."/>
            <person name="Castrezana S."/>
            <person name="Celniker S.E."/>
            <person name="Chang J.L."/>
            <person name="Chapple C."/>
            <person name="Chatterji S."/>
            <person name="Chinwalla A."/>
            <person name="Civetta A."/>
            <person name="Clifton S.W."/>
            <person name="Comeron J.M."/>
            <person name="Costello J.C."/>
            <person name="Coyne J.A."/>
            <person name="Daub J."/>
            <person name="David R.G."/>
            <person name="Delcher A.L."/>
            <person name="Delehaunty K."/>
            <person name="Do C.B."/>
            <person name="Ebling H."/>
            <person name="Edwards K."/>
            <person name="Eickbush T."/>
            <person name="Evans J.D."/>
            <person name="Filipski A."/>
            <person name="Findeiss S."/>
            <person name="Freyhult E."/>
            <person name="Fulton L."/>
            <person name="Fulton R."/>
            <person name="Garcia A.C."/>
            <person name="Gardiner A."/>
            <person name="Garfield D.A."/>
            <person name="Garvin B.E."/>
            <person name="Gibson G."/>
            <person name="Gilbert D."/>
            <person name="Gnerre S."/>
            <person name="Godfrey J."/>
            <person name="Good R."/>
            <person name="Gotea V."/>
            <person name="Gravely B."/>
            <person name="Greenberg A.J."/>
            <person name="Griffiths-Jones S."/>
            <person name="Gross S."/>
            <person name="Guigo R."/>
            <person name="Gustafson E.A."/>
            <person name="Haerty W."/>
            <person name="Hahn M.W."/>
            <person name="Halligan D.L."/>
            <person name="Halpern A.L."/>
            <person name="Halter G.M."/>
            <person name="Han M.V."/>
            <person name="Heger A."/>
            <person name="Hillier L."/>
            <person name="Hinrichs A.S."/>
            <person name="Holmes I."/>
            <person name="Hoskins R.A."/>
            <person name="Hubisz M.J."/>
            <person name="Hultmark D."/>
            <person name="Huntley M.A."/>
            <person name="Jaffe D.B."/>
            <person name="Jagadeeshan S."/>
            <person name="Jeck W.R."/>
            <person name="Johnson J."/>
            <person name="Jones C.D."/>
            <person name="Jordan W.C."/>
            <person name="Karpen G.H."/>
            <person name="Kataoka E."/>
            <person name="Keightley P.D."/>
            <person name="Kheradpour P."/>
            <person name="Kirkness E.F."/>
            <person name="Koerich L.B."/>
            <person name="Kristiansen K."/>
            <person name="Kudrna D."/>
            <person name="Kulathinal R.J."/>
            <person name="Kumar S."/>
            <person name="Kwok R."/>
            <person name="Lander E."/>
            <person name="Langley C.H."/>
            <person name="Lapoint R."/>
            <person name="Lazzaro B.P."/>
            <person name="Lee S.J."/>
            <person name="Levesque L."/>
            <person name="Li R."/>
            <person name="Lin C.F."/>
            <person name="Lin M.F."/>
            <person name="Lindblad-Toh K."/>
            <person name="Llopart A."/>
            <person name="Long M."/>
            <person name="Low L."/>
            <person name="Lozovsky E."/>
            <person name="Lu J."/>
            <person name="Luo M."/>
            <person name="Machado C.A."/>
            <person name="Makalowski W."/>
            <person name="Marzo M."/>
            <person name="Matsuda M."/>
            <person name="Matzkin L."/>
            <person name="McAllister B."/>
            <person name="McBride C.S."/>
            <person name="McKernan B."/>
            <person name="McKernan K."/>
            <person name="Mendez-Lago M."/>
            <person name="Minx P."/>
            <person name="Mollenhauer M.U."/>
            <person name="Montooth K."/>
            <person name="Mount S.M."/>
            <person name="Mu X."/>
            <person name="Myers E."/>
            <person name="Negre B."/>
            <person name="Newfeld S."/>
            <person name="Nielsen R."/>
            <person name="Noor M.A."/>
            <person name="O'Grady P."/>
            <person name="Pachter L."/>
            <person name="Papaceit M."/>
            <person name="Parisi M.J."/>
            <person name="Parisi M."/>
            <person name="Parts L."/>
            <person name="Pedersen J.S."/>
            <person name="Pesole G."/>
            <person name="Phillippy A.M."/>
            <person name="Ponting C.P."/>
            <person name="Pop M."/>
            <person name="Porcelli D."/>
            <person name="Powell J.R."/>
            <person name="Prohaska S."/>
            <person name="Pruitt K."/>
            <person name="Puig M."/>
            <person name="Quesneville H."/>
            <person name="Ram K.R."/>
            <person name="Rand D."/>
            <person name="Rasmussen M.D."/>
            <person name="Reed L.K."/>
            <person name="Reenan R."/>
            <person name="Reily A."/>
            <person name="Remington K.A."/>
            <person name="Rieger T.T."/>
            <person name="Ritchie M.G."/>
            <person name="Robin C."/>
            <person name="Rogers Y.H."/>
            <person name="Rohde C."/>
            <person name="Rozas J."/>
            <person name="Rubenfield M.J."/>
            <person name="Ruiz A."/>
            <person name="Russo S."/>
            <person name="Salzberg S.L."/>
            <person name="Sanchez-Gracia A."/>
            <person name="Saranga D.J."/>
            <person name="Sato H."/>
            <person name="Schaeffer S.W."/>
            <person name="Schatz M.C."/>
            <person name="Schlenke T."/>
            <person name="Schwartz R."/>
            <person name="Segarra C."/>
            <person name="Singh R.S."/>
            <person name="Sirot L."/>
            <person name="Sirota M."/>
            <person name="Sisneros N.B."/>
            <person name="Smith C.D."/>
            <person name="Smith T.F."/>
            <person name="Spieth J."/>
            <person name="Stage D.E."/>
            <person name="Stark A."/>
            <person name="Stephan W."/>
            <person name="Strausberg R.L."/>
            <person name="Strempel S."/>
            <person name="Sturgill D."/>
            <person name="Sutton G."/>
            <person name="Sutton G.G."/>
            <person name="Tao W."/>
            <person name="Teichmann S."/>
            <person name="Tobari Y.N."/>
            <person name="Tomimura Y."/>
            <person name="Tsolas J.M."/>
            <person name="Valente V.L."/>
            <person name="Venter E."/>
            <person name="Venter J.C."/>
            <person name="Vicario S."/>
            <person name="Vieira F.G."/>
            <person name="Vilella A.J."/>
            <person name="Villasante A."/>
            <person name="Walenz B."/>
            <person name="Wang J."/>
            <person name="Wasserman M."/>
            <person name="Watts T."/>
            <person name="Wilson D."/>
            <person name="Wilson R.K."/>
            <person name="Wing R.A."/>
            <person name="Wolfner M.F."/>
            <person name="Wong A."/>
            <person name="Wong G.K."/>
            <person name="Wu C.I."/>
            <person name="Wu G."/>
            <person name="Yamamoto D."/>
            <person name="Yang H.P."/>
            <person name="Yang S.P."/>
            <person name="Yorke J.A."/>
            <person name="Yoshida K."/>
            <person name="Zdobnov E."/>
            <person name="Zhang P."/>
            <person name="Zhang Y."/>
            <person name="Zimin A.V."/>
            <person name="Baldwin J."/>
            <person name="Abdouelleil A."/>
            <person name="Abdulkadir J."/>
            <person name="Abebe A."/>
            <person name="Abera B."/>
            <person name="Abreu J."/>
            <person name="Acer S.C."/>
            <person name="Aftuck L."/>
            <person name="Alexander A."/>
            <person name="An P."/>
            <person name="Anderson E."/>
            <person name="Anderson S."/>
            <person name="Arachi H."/>
            <person name="Azer M."/>
            <person name="Bachantsang P."/>
            <person name="Barry A."/>
            <person name="Bayul T."/>
            <person name="Berlin A."/>
            <person name="Bessette D."/>
            <person name="Bloom T."/>
            <person name="Blye J."/>
            <person name="Boguslavskiy L."/>
            <person name="Bonnet C."/>
            <person name="Boukhgalter B."/>
            <person name="Bourzgui I."/>
            <person name="Brown A."/>
            <person name="Cahill P."/>
            <person name="Channer S."/>
            <person name="Cheshatsang Y."/>
            <person name="Chuda L."/>
            <person name="Citroen M."/>
            <person name="Collymore A."/>
            <person name="Cooke P."/>
            <person name="Costello M."/>
            <person name="D'Aco K."/>
            <person name="Daza R."/>
            <person name="De Haan G."/>
            <person name="DeGray S."/>
            <person name="DeMaso C."/>
            <person name="Dhargay N."/>
            <person name="Dooley K."/>
            <person name="Dooley E."/>
            <person name="Doricent M."/>
            <person name="Dorje P."/>
            <person name="Dorjee K."/>
            <person name="Dupes A."/>
            <person name="Elong R."/>
            <person name="Falk J."/>
            <person name="Farina A."/>
            <person name="Faro S."/>
            <person name="Ferguson D."/>
            <person name="Fisher S."/>
            <person name="Foley C.D."/>
            <person name="Franke A."/>
            <person name="Friedrich D."/>
            <person name="Gadbois L."/>
            <person name="Gearin G."/>
            <person name="Gearin C.R."/>
            <person name="Giannoukos G."/>
            <person name="Goode T."/>
            <person name="Graham J."/>
            <person name="Grandbois E."/>
            <person name="Grewal S."/>
            <person name="Gyaltsen K."/>
            <person name="Hafez N."/>
            <person name="Hagos B."/>
            <person name="Hall J."/>
            <person name="Henson C."/>
            <person name="Hollinger A."/>
            <person name="Honan T."/>
            <person name="Huard M.D."/>
            <person name="Hughes L."/>
            <person name="Hurhula B."/>
            <person name="Husby M.E."/>
            <person name="Kamat A."/>
            <person name="Kanga B."/>
            <person name="Kashin S."/>
            <person name="Khazanovich D."/>
            <person name="Kisner P."/>
            <person name="Lance K."/>
            <person name="Lara M."/>
            <person name="Lee W."/>
            <person name="Lennon N."/>
            <person name="Letendre F."/>
            <person name="LeVine R."/>
            <person name="Lipovsky A."/>
            <person name="Liu X."/>
            <person name="Liu J."/>
            <person name="Liu S."/>
            <person name="Lokyitsang T."/>
            <person name="Lokyitsang Y."/>
            <person name="Lubonja R."/>
            <person name="Lui A."/>
            <person name="MacDonald P."/>
            <person name="Magnisalis V."/>
            <person name="Maru K."/>
            <person name="Matthews C."/>
            <person name="McCusker W."/>
            <person name="McDonough S."/>
            <person name="Mehta T."/>
            <person name="Meldrim J."/>
            <person name="Meneus L."/>
            <person name="Mihai O."/>
            <person name="Mihalev A."/>
            <person name="Mihova T."/>
            <person name="Mittelman R."/>
            <person name="Mlenga V."/>
            <person name="Montmayeur A."/>
            <person name="Mulrain L."/>
            <person name="Navidi A."/>
            <person name="Naylor J."/>
            <person name="Negash T."/>
            <person name="Nguyen T."/>
            <person name="Nguyen N."/>
            <person name="Nicol R."/>
            <person name="Norbu C."/>
            <person name="Norbu N."/>
            <person name="Novod N."/>
            <person name="O'Neill B."/>
            <person name="Osman S."/>
            <person name="Markiewicz E."/>
            <person name="Oyono O.L."/>
            <person name="Patti C."/>
            <person name="Phunkhang P."/>
            <person name="Pierre F."/>
            <person name="Priest M."/>
            <person name="Raghuraman S."/>
            <person name="Rege F."/>
            <person name="Reyes R."/>
            <person name="Rise C."/>
            <person name="Rogov P."/>
            <person name="Ross K."/>
            <person name="Ryan E."/>
            <person name="Settipalli S."/>
            <person name="Shea T."/>
            <person name="Sherpa N."/>
            <person name="Shi L."/>
            <person name="Shih D."/>
            <person name="Sparrow T."/>
            <person name="Spaulding J."/>
            <person name="Stalker J."/>
            <person name="Stange-Thomann N."/>
            <person name="Stavropoulos S."/>
            <person name="Stone C."/>
            <person name="Strader C."/>
            <person name="Tesfaye S."/>
            <person name="Thomson T."/>
            <person name="Thoulutsang Y."/>
            <person name="Thoulutsang D."/>
            <person name="Topham K."/>
            <person name="Topping I."/>
            <person name="Tsamla T."/>
            <person name="Vassiliev H."/>
            <person name="Vo A."/>
            <person name="Wangchuk T."/>
            <person name="Wangdi T."/>
            <person name="Weiand M."/>
            <person name="Wilkinson J."/>
            <person name="Wilson A."/>
            <person name="Yadav S."/>
            <person name="Young G."/>
            <person name="Yu Q."/>
            <person name="Zembek L."/>
            <person name="Zhong D."/>
            <person name="Zimmer A."/>
            <person name="Zwirko Z."/>
            <person name="Jaffe D.B."/>
            <person name="Alvarez P."/>
            <person name="Brockman W."/>
            <person name="Butler J."/>
            <person name="Chin C."/>
            <person name="Gnerre S."/>
            <person name="Grabherr M."/>
            <person name="Kleber M."/>
            <person name="Mauceli E."/>
            <person name="MacCallum I."/>
        </authorList>
    </citation>
    <scope>NUCLEOTIDE SEQUENCE [LARGE SCALE GENOMIC DNA]</scope>
    <source>
        <strain evidence="9">Tucson 14024-0371.13</strain>
    </source>
</reference>
<organism evidence="8 9">
    <name type="scientific">Drosophila ananassae</name>
    <name type="common">Fruit fly</name>
    <dbReference type="NCBI Taxonomy" id="7217"/>
    <lineage>
        <taxon>Eukaryota</taxon>
        <taxon>Metazoa</taxon>
        <taxon>Ecdysozoa</taxon>
        <taxon>Arthropoda</taxon>
        <taxon>Hexapoda</taxon>
        <taxon>Insecta</taxon>
        <taxon>Pterygota</taxon>
        <taxon>Neoptera</taxon>
        <taxon>Endopterygota</taxon>
        <taxon>Diptera</taxon>
        <taxon>Brachycera</taxon>
        <taxon>Muscomorpha</taxon>
        <taxon>Ephydroidea</taxon>
        <taxon>Drosophilidae</taxon>
        <taxon>Drosophila</taxon>
        <taxon>Sophophora</taxon>
    </lineage>
</organism>